<dbReference type="PROSITE" id="PS51257">
    <property type="entry name" value="PROKAR_LIPOPROTEIN"/>
    <property type="match status" value="1"/>
</dbReference>
<dbReference type="PANTHER" id="PTHR31697:SF2">
    <property type="entry name" value="INTEGRATOR COMPLEX SUBUNIT 5"/>
    <property type="match status" value="1"/>
</dbReference>
<proteinExistence type="predicted"/>
<evidence type="ECO:0000313" key="3">
    <source>
        <dbReference type="Proteomes" id="UP000092443"/>
    </source>
</evidence>
<dbReference type="RefSeq" id="XP_037884634.1">
    <property type="nucleotide sequence ID" value="XM_038028706.1"/>
</dbReference>
<dbReference type="PANTHER" id="PTHR31697">
    <property type="entry name" value="INTEGRATOR COMPLEX SUBUNIT 5"/>
    <property type="match status" value="1"/>
</dbReference>
<name>A0A8U0WGN4_9MUSC</name>
<dbReference type="InterPro" id="IPR040316">
    <property type="entry name" value="INTS5"/>
</dbReference>
<sequence length="1442" mass="163000">MNINKQAHAQRTIEYKKLPNSSSALWTSCAVRLKRITNGVGAKRSSKTSACKKEMGFKLASTSQPNANKRISVKMRSHRLLNTIAKQCHVKLRRLSTGANTSKYLDQTDEIIQNKRDTLKVHSNFSGKIAKKCCVKMKRVLVCVCNNKLKTCAGEDNSQTQSTSQQLELQIGQIAEATLTNRKKDGFAEQILSEEIQKPSIIQSPQNEEKSVSELDLQSNKVNETKTGGTKLHCPSSGKIIKRCRVKVKRVPVCITGNKSNRVDADDIDSISNTQTTSRQVRLQVAKRGEERLTTRKWKACTETTADKILSDERQVSLTIQCPKTEVKSEYGLVVQPNVDTNEANTVGAKLPDKVTKRCRVKIKRIHVDENNSISKTQTNSSQQRLQIRRITEGAGTKKKGKDFTETNADIILPKENKKSFKVRSPKTEVKSEYQLILQPSAHVARVNGTKTSGRKLYGHLSELTSSSLIRTSLHLLEDLPAARDIVFEYFSLVAEVAVQGYCVAEQQTSMTSKNSNNQTAQSPGAQEDPCFEVIQQALENVVNKVPGAWGVVVASWSLDLVGNLSDKYTKRKMSIGVACNYWLSCGTMRGLLTLISICFRKLTNLEAESCVETLLNAYQRYSLTFDWVVARLGGCFPLKIISQILQCSLKRFADDFHCRFESEIGILEYLCFAHEQVLRVVVKELLQEGFHPKKNLDTLIIPFLFVFGNYSDVLLQNMVSVFLDMYNDELRAIIIQKSPLWLSNATFSEIQPSLNNIALRLKSHGTQLLITASKMADQHVWCQDFLEFSLQELEQIVLSARLCPLMDDLVTENTKYMLWKSSLSTNIYEQQTAVRLLLIVSSQHSNIYYQSISELLRKCYVLNTSGLGAVIRMFSGLSGVVEFPDIKAGLQMVLEDVLLQEQFKQARLANSSVISEALNTFKNLNTLTKMQKKNSYTCMKQHQLMNALNECLPKILQILEVTLNKLILRMDIDSSERNMGRYREQQNQANNNTIDIDGNKNKRLRLGLNSDDWNEEEEEEAYDARRLNLAHTIIDLLNTIEAGSKTNVIRTTEILKLSVLSVKYFFISLTERSSTQRSAAVNRVYVLFQRQCRARKACRTACLRELIEGALFYYGYLFGQFEEPLMDELQIPETEMVLLQNQRQSLGPNANRTVLHAGVIGRGLRPENMCTGETCPSEMQNLFIKALDVCCSDVERPLVIEAYSTISLLLVELVSTDVMYNGLPFPDEDFTKVTMERDLLIRRAFITSPLLWALLGFIASHRPALCFSSVLLRALCATCLHQWRAKNVNKYQLVDINDELMKCTKKLLRILAIGQLLPPPLSNLHVIIHHFDPPEIALILKECVWNYLKDHVPSPALFHVDSNGLQWRNPQINKIPPQYVDTLRNLMQKKLSKLGQHYYTMFIMPEQQSPTLPNQSLALVSSTSLTVDAPNETSKDVEMSS</sequence>
<keyword evidence="3" id="KW-1185">Reference proteome</keyword>
<dbReference type="KEGG" id="gfs:119634493"/>
<dbReference type="Proteomes" id="UP000092443">
    <property type="component" value="Unplaced"/>
</dbReference>
<dbReference type="InterPro" id="IPR029445">
    <property type="entry name" value="INTS5_N"/>
</dbReference>
<evidence type="ECO:0000259" key="2">
    <source>
        <dbReference type="Pfam" id="PF14838"/>
    </source>
</evidence>
<dbReference type="GO" id="GO:0032039">
    <property type="term" value="C:integrator complex"/>
    <property type="evidence" value="ECO:0007669"/>
    <property type="project" value="InterPro"/>
</dbReference>
<protein>
    <submittedName>
        <fullName evidence="4">Integrator complex subunit 5</fullName>
    </submittedName>
</protein>
<evidence type="ECO:0000259" key="1">
    <source>
        <dbReference type="Pfam" id="PF14837"/>
    </source>
</evidence>
<feature type="domain" description="Integrator complex subunit 5 N-terminal" evidence="1">
    <location>
        <begin position="462"/>
        <end position="654"/>
    </location>
</feature>
<gene>
    <name evidence="4" type="primary">LOC119634493</name>
</gene>
<accession>A0A8U0WGN4</accession>
<evidence type="ECO:0000313" key="4">
    <source>
        <dbReference type="RefSeq" id="XP_037884634.1"/>
    </source>
</evidence>
<dbReference type="GeneID" id="119634493"/>
<dbReference type="GO" id="GO:0034472">
    <property type="term" value="P:snRNA 3'-end processing"/>
    <property type="evidence" value="ECO:0007669"/>
    <property type="project" value="TreeGrafter"/>
</dbReference>
<feature type="domain" description="Integrator complex subunit 5 C-terminal" evidence="2">
    <location>
        <begin position="1029"/>
        <end position="1395"/>
    </location>
</feature>
<dbReference type="Pfam" id="PF14837">
    <property type="entry name" value="INTS5_N"/>
    <property type="match status" value="1"/>
</dbReference>
<dbReference type="InterPro" id="IPR029444">
    <property type="entry name" value="INTS5_C"/>
</dbReference>
<dbReference type="Pfam" id="PF14838">
    <property type="entry name" value="INTS5_C"/>
    <property type="match status" value="1"/>
</dbReference>
<organism evidence="3 4">
    <name type="scientific">Glossina fuscipes</name>
    <dbReference type="NCBI Taxonomy" id="7396"/>
    <lineage>
        <taxon>Eukaryota</taxon>
        <taxon>Metazoa</taxon>
        <taxon>Ecdysozoa</taxon>
        <taxon>Arthropoda</taxon>
        <taxon>Hexapoda</taxon>
        <taxon>Insecta</taxon>
        <taxon>Pterygota</taxon>
        <taxon>Neoptera</taxon>
        <taxon>Endopterygota</taxon>
        <taxon>Diptera</taxon>
        <taxon>Brachycera</taxon>
        <taxon>Muscomorpha</taxon>
        <taxon>Hippoboscoidea</taxon>
        <taxon>Glossinidae</taxon>
        <taxon>Glossina</taxon>
    </lineage>
</organism>
<reference evidence="4" key="1">
    <citation type="submission" date="2025-08" db="UniProtKB">
        <authorList>
            <consortium name="RefSeq"/>
        </authorList>
    </citation>
    <scope>IDENTIFICATION</scope>
    <source>
        <tissue evidence="4">Whole body pupa</tissue>
    </source>
</reference>